<comment type="caution">
    <text evidence="1">The sequence shown here is derived from an EMBL/GenBank/DDBJ whole genome shotgun (WGS) entry which is preliminary data.</text>
</comment>
<dbReference type="EMBL" id="FCOE02000050">
    <property type="protein sequence ID" value="SAK98697.1"/>
    <property type="molecule type" value="Genomic_DNA"/>
</dbReference>
<accession>A0A158DYA8</accession>
<name>A0A158DYA8_9BURK</name>
<dbReference type="AlphaFoldDB" id="A0A158DYA8"/>
<gene>
    <name evidence="1" type="ORF">AWB80_07572</name>
</gene>
<sequence>MAEFKISVDLSDVMNAVPVINAQMFPLIAQTVRAIATQTQANWMTSVRRAKLWSGEKLAYEESIKVTPMGDFGAVVWTDYRNAADIETGRAPYDLKQMLNTSPKVRRTKDGRRFMIIPFRTNTTGYDALTSSMPQNVYDAASQLKPSKIVGKTMRPTGELTSIHPKWGTRPLKKQTPFASVIATRAAMMTEKHIYKWGTKLDTSKLEGLSEQQRRRWNNMYRFDTGSGAKRSSSFMTFRVMMEGSSGWIIPARPGLYLAKKTADEMRPKAEKALVEAVRRSFK</sequence>
<dbReference type="STRING" id="1777141.AWB80_07572"/>
<organism evidence="1 2">
    <name type="scientific">Caballeronia pedi</name>
    <dbReference type="NCBI Taxonomy" id="1777141"/>
    <lineage>
        <taxon>Bacteria</taxon>
        <taxon>Pseudomonadati</taxon>
        <taxon>Pseudomonadota</taxon>
        <taxon>Betaproteobacteria</taxon>
        <taxon>Burkholderiales</taxon>
        <taxon>Burkholderiaceae</taxon>
        <taxon>Caballeronia</taxon>
    </lineage>
</organism>
<dbReference type="Proteomes" id="UP000054911">
    <property type="component" value="Unassembled WGS sequence"/>
</dbReference>
<keyword evidence="2" id="KW-1185">Reference proteome</keyword>
<evidence type="ECO:0000313" key="1">
    <source>
        <dbReference type="EMBL" id="SAK98697.1"/>
    </source>
</evidence>
<proteinExistence type="predicted"/>
<evidence type="ECO:0000313" key="2">
    <source>
        <dbReference type="Proteomes" id="UP000054911"/>
    </source>
</evidence>
<reference evidence="1" key="1">
    <citation type="submission" date="2016-01" db="EMBL/GenBank/DDBJ databases">
        <authorList>
            <person name="Peeters C."/>
        </authorList>
    </citation>
    <scope>NUCLEOTIDE SEQUENCE [LARGE SCALE GENOMIC DNA]</scope>
    <source>
        <strain evidence="1">LMG 29323</strain>
    </source>
</reference>
<protein>
    <submittedName>
        <fullName evidence="1">Uncharacterized protein</fullName>
    </submittedName>
</protein>